<sequence length="100" mass="10987">MSTPLLSLSLLSLCVALGVRIDRCKEGWFAKRMLLPYLLGNKSPLQVRFELIINIVNGGLATLKSTYDNEVDLATVGWEESSLASPLVSAGDNLCPKYRM</sequence>
<gene>
    <name evidence="2" type="ORF">LCOR_06835.1</name>
</gene>
<evidence type="ECO:0000256" key="1">
    <source>
        <dbReference type="SAM" id="SignalP"/>
    </source>
</evidence>
<dbReference type="AlphaFoldDB" id="A0A068S0C7"/>
<evidence type="ECO:0000313" key="2">
    <source>
        <dbReference type="EMBL" id="CDH55719.1"/>
    </source>
</evidence>
<feature type="signal peptide" evidence="1">
    <location>
        <begin position="1"/>
        <end position="16"/>
    </location>
</feature>
<dbReference type="VEuPathDB" id="FungiDB:LCOR_06835.1"/>
<keyword evidence="1" id="KW-0732">Signal</keyword>
<dbReference type="EMBL" id="CBTN010000032">
    <property type="protein sequence ID" value="CDH55719.1"/>
    <property type="molecule type" value="Genomic_DNA"/>
</dbReference>
<evidence type="ECO:0000313" key="3">
    <source>
        <dbReference type="Proteomes" id="UP000027586"/>
    </source>
</evidence>
<proteinExistence type="predicted"/>
<reference evidence="2" key="1">
    <citation type="submission" date="2013-08" db="EMBL/GenBank/DDBJ databases">
        <title>Gene expansion shapes genome architecture in the human pathogen Lichtheimia corymbifera: an evolutionary genomics analysis in the ancient terrestrial Mucorales (Mucoromycotina).</title>
        <authorList>
            <person name="Schwartze V.U."/>
            <person name="Winter S."/>
            <person name="Shelest E."/>
            <person name="Marcet-Houben M."/>
            <person name="Horn F."/>
            <person name="Wehner S."/>
            <person name="Hoffmann K."/>
            <person name="Riege K."/>
            <person name="Sammeth M."/>
            <person name="Nowrousian M."/>
            <person name="Valiante V."/>
            <person name="Linde J."/>
            <person name="Jacobsen I.D."/>
            <person name="Marz M."/>
            <person name="Brakhage A.A."/>
            <person name="Gabaldon T."/>
            <person name="Bocker S."/>
            <person name="Voigt K."/>
        </authorList>
    </citation>
    <scope>NUCLEOTIDE SEQUENCE [LARGE SCALE GENOMIC DNA]</scope>
    <source>
        <strain evidence="2">FSU 9682</strain>
    </source>
</reference>
<name>A0A068S0C7_9FUNG</name>
<comment type="caution">
    <text evidence="2">The sequence shown here is derived from an EMBL/GenBank/DDBJ whole genome shotgun (WGS) entry which is preliminary data.</text>
</comment>
<feature type="chain" id="PRO_5001652836" evidence="1">
    <location>
        <begin position="17"/>
        <end position="100"/>
    </location>
</feature>
<keyword evidence="3" id="KW-1185">Reference proteome</keyword>
<organism evidence="2 3">
    <name type="scientific">Lichtheimia corymbifera JMRC:FSU:9682</name>
    <dbReference type="NCBI Taxonomy" id="1263082"/>
    <lineage>
        <taxon>Eukaryota</taxon>
        <taxon>Fungi</taxon>
        <taxon>Fungi incertae sedis</taxon>
        <taxon>Mucoromycota</taxon>
        <taxon>Mucoromycotina</taxon>
        <taxon>Mucoromycetes</taxon>
        <taxon>Mucorales</taxon>
        <taxon>Lichtheimiaceae</taxon>
        <taxon>Lichtheimia</taxon>
    </lineage>
</organism>
<accession>A0A068S0C7</accession>
<dbReference type="Proteomes" id="UP000027586">
    <property type="component" value="Unassembled WGS sequence"/>
</dbReference>
<protein>
    <submittedName>
        <fullName evidence="2">Uncharacterized protein</fullName>
    </submittedName>
</protein>